<dbReference type="OrthoDB" id="8562153at2"/>
<feature type="transmembrane region" description="Helical" evidence="1">
    <location>
        <begin position="62"/>
        <end position="83"/>
    </location>
</feature>
<evidence type="ECO:0000313" key="3">
    <source>
        <dbReference type="Proteomes" id="UP000199345"/>
    </source>
</evidence>
<organism evidence="2 3">
    <name type="scientific">Nitrosomonas marina</name>
    <dbReference type="NCBI Taxonomy" id="917"/>
    <lineage>
        <taxon>Bacteria</taxon>
        <taxon>Pseudomonadati</taxon>
        <taxon>Pseudomonadota</taxon>
        <taxon>Betaproteobacteria</taxon>
        <taxon>Nitrosomonadales</taxon>
        <taxon>Nitrosomonadaceae</taxon>
        <taxon>Nitrosomonas</taxon>
    </lineage>
</organism>
<dbReference type="InterPro" id="IPR022064">
    <property type="entry name" value="DUF3619"/>
</dbReference>
<protein>
    <submittedName>
        <fullName evidence="2">Uncharacterized protein</fullName>
    </submittedName>
</protein>
<name>A0A1I0CIP9_9PROT</name>
<reference evidence="3" key="1">
    <citation type="submission" date="2016-10" db="EMBL/GenBank/DDBJ databases">
        <authorList>
            <person name="Varghese N."/>
            <person name="Submissions S."/>
        </authorList>
    </citation>
    <scope>NUCLEOTIDE SEQUENCE [LARGE SCALE GENOMIC DNA]</scope>
    <source>
        <strain evidence="3">Nm71</strain>
    </source>
</reference>
<evidence type="ECO:0000256" key="1">
    <source>
        <dbReference type="SAM" id="Phobius"/>
    </source>
</evidence>
<accession>A0A1I0CIP9</accession>
<dbReference type="Pfam" id="PF12279">
    <property type="entry name" value="DUF3619"/>
    <property type="match status" value="1"/>
</dbReference>
<keyword evidence="1" id="KW-0472">Membrane</keyword>
<gene>
    <name evidence="2" type="ORF">SAMN05216326_1156</name>
</gene>
<evidence type="ECO:0000313" key="2">
    <source>
        <dbReference type="EMBL" id="SET19492.1"/>
    </source>
</evidence>
<proteinExistence type="predicted"/>
<keyword evidence="3" id="KW-1185">Reference proteome</keyword>
<sequence length="115" mass="13127">MNDEELTGKKIAKLLNHSLNEIDQDTTEKLKAARKTALEKLGSSESIIHSGKNILERRGFYWLKNITLTFLSMIILFLIWNGYTSKINHENANSAITNGYIQTDDPIEDIFPDDE</sequence>
<dbReference type="Proteomes" id="UP000199345">
    <property type="component" value="Unassembled WGS sequence"/>
</dbReference>
<keyword evidence="1" id="KW-0812">Transmembrane</keyword>
<dbReference type="RefSeq" id="WP_090658498.1">
    <property type="nucleotide sequence ID" value="NZ_FOIA01000015.1"/>
</dbReference>
<dbReference type="AlphaFoldDB" id="A0A1I0CIP9"/>
<dbReference type="EMBL" id="FOIA01000015">
    <property type="protein sequence ID" value="SET19492.1"/>
    <property type="molecule type" value="Genomic_DNA"/>
</dbReference>
<keyword evidence="1" id="KW-1133">Transmembrane helix</keyword>